<comment type="caution">
    <text evidence="1">The sequence shown here is derived from an EMBL/GenBank/DDBJ whole genome shotgun (WGS) entry which is preliminary data.</text>
</comment>
<sequence>MMMIAESIDRVTSIISSLLFDCVSEIKDEDYVEVEAKLRGHLESFLEIVRSFNMIYTKEICPWTHMMVGSQLHGFRPAANRLLDAYKMLLKDHQWLKLFHTRLSIHWDWSVSVGLVCHQWCLLVFCSATNGVGLSFAFFVCNLLYLEYCFVEDFLLLQSSEVCFVEDCSSVASVFYSVFPSVLM</sequence>
<name>A0ACC0IK36_9ERIC</name>
<proteinExistence type="predicted"/>
<dbReference type="EMBL" id="CM045760">
    <property type="protein sequence ID" value="KAI8025820.1"/>
    <property type="molecule type" value="Genomic_DNA"/>
</dbReference>
<dbReference type="Proteomes" id="UP001060215">
    <property type="component" value="Chromosome 3"/>
</dbReference>
<accession>A0ACC0IK36</accession>
<reference evidence="1 2" key="1">
    <citation type="journal article" date="2022" name="Plant J.">
        <title>Chromosome-level genome of Camellia lanceoleosa provides a valuable resource for understanding genome evolution and self-incompatibility.</title>
        <authorList>
            <person name="Gong W."/>
            <person name="Xiao S."/>
            <person name="Wang L."/>
            <person name="Liao Z."/>
            <person name="Chang Y."/>
            <person name="Mo W."/>
            <person name="Hu G."/>
            <person name="Li W."/>
            <person name="Zhao G."/>
            <person name="Zhu H."/>
            <person name="Hu X."/>
            <person name="Ji K."/>
            <person name="Xiang X."/>
            <person name="Song Q."/>
            <person name="Yuan D."/>
            <person name="Jin S."/>
            <person name="Zhang L."/>
        </authorList>
    </citation>
    <scope>NUCLEOTIDE SEQUENCE [LARGE SCALE GENOMIC DNA]</scope>
    <source>
        <strain evidence="1">SQ_2022a</strain>
    </source>
</reference>
<keyword evidence="2" id="KW-1185">Reference proteome</keyword>
<protein>
    <submittedName>
        <fullName evidence="1">AUGMIN subunit 7</fullName>
    </submittedName>
</protein>
<gene>
    <name evidence="1" type="ORF">LOK49_LG02G00744</name>
</gene>
<evidence type="ECO:0000313" key="2">
    <source>
        <dbReference type="Proteomes" id="UP001060215"/>
    </source>
</evidence>
<organism evidence="1 2">
    <name type="scientific">Camellia lanceoleosa</name>
    <dbReference type="NCBI Taxonomy" id="1840588"/>
    <lineage>
        <taxon>Eukaryota</taxon>
        <taxon>Viridiplantae</taxon>
        <taxon>Streptophyta</taxon>
        <taxon>Embryophyta</taxon>
        <taxon>Tracheophyta</taxon>
        <taxon>Spermatophyta</taxon>
        <taxon>Magnoliopsida</taxon>
        <taxon>eudicotyledons</taxon>
        <taxon>Gunneridae</taxon>
        <taxon>Pentapetalae</taxon>
        <taxon>asterids</taxon>
        <taxon>Ericales</taxon>
        <taxon>Theaceae</taxon>
        <taxon>Camellia</taxon>
    </lineage>
</organism>
<evidence type="ECO:0000313" key="1">
    <source>
        <dbReference type="EMBL" id="KAI8025820.1"/>
    </source>
</evidence>